<reference evidence="2 3" key="1">
    <citation type="submission" date="2017-04" db="EMBL/GenBank/DDBJ databases">
        <title>Draft genome sequence of Marssonina coronaria NL1: causal agent of apple blotch.</title>
        <authorList>
            <person name="Cheng Q."/>
        </authorList>
    </citation>
    <scope>NUCLEOTIDE SEQUENCE [LARGE SCALE GENOMIC DNA]</scope>
    <source>
        <strain evidence="2 3">NL1</strain>
    </source>
</reference>
<protein>
    <submittedName>
        <fullName evidence="2">Uncharacterized protein</fullName>
    </submittedName>
</protein>
<evidence type="ECO:0000256" key="1">
    <source>
        <dbReference type="SAM" id="MobiDB-lite"/>
    </source>
</evidence>
<name>A0A218YY13_9HELO</name>
<keyword evidence="3" id="KW-1185">Reference proteome</keyword>
<dbReference type="Proteomes" id="UP000242519">
    <property type="component" value="Unassembled WGS sequence"/>
</dbReference>
<proteinExistence type="predicted"/>
<gene>
    <name evidence="2" type="ORF">B2J93_1076</name>
</gene>
<feature type="region of interest" description="Disordered" evidence="1">
    <location>
        <begin position="1"/>
        <end position="26"/>
    </location>
</feature>
<comment type="caution">
    <text evidence="2">The sequence shown here is derived from an EMBL/GenBank/DDBJ whole genome shotgun (WGS) entry which is preliminary data.</text>
</comment>
<evidence type="ECO:0000313" key="2">
    <source>
        <dbReference type="EMBL" id="OWP00691.1"/>
    </source>
</evidence>
<dbReference type="InParanoid" id="A0A218YY13"/>
<organism evidence="2 3">
    <name type="scientific">Diplocarpon coronariae</name>
    <dbReference type="NCBI Taxonomy" id="2795749"/>
    <lineage>
        <taxon>Eukaryota</taxon>
        <taxon>Fungi</taxon>
        <taxon>Dikarya</taxon>
        <taxon>Ascomycota</taxon>
        <taxon>Pezizomycotina</taxon>
        <taxon>Leotiomycetes</taxon>
        <taxon>Helotiales</taxon>
        <taxon>Drepanopezizaceae</taxon>
        <taxon>Diplocarpon</taxon>
    </lineage>
</organism>
<accession>A0A218YY13</accession>
<sequence>MPDTSPVPADPPISEETTPIPPAPAPIKKIARKGKWRQDQGPVIGLARRKGERNPLKWGFQFDDEWLGHAVWKDCEDLPALAKQEGENAAPAGSKKSKRGIMGMLTFWKRKEEVLTSE</sequence>
<dbReference type="OrthoDB" id="3555259at2759"/>
<dbReference type="EMBL" id="MZNU01000313">
    <property type="protein sequence ID" value="OWP00691.1"/>
    <property type="molecule type" value="Genomic_DNA"/>
</dbReference>
<evidence type="ECO:0000313" key="3">
    <source>
        <dbReference type="Proteomes" id="UP000242519"/>
    </source>
</evidence>
<dbReference type="AlphaFoldDB" id="A0A218YY13"/>